<dbReference type="Proteomes" id="UP001066276">
    <property type="component" value="Chromosome 8"/>
</dbReference>
<gene>
    <name evidence="2" type="ORF">NDU88_004392</name>
</gene>
<reference evidence="2" key="1">
    <citation type="journal article" date="2022" name="bioRxiv">
        <title>Sequencing and chromosome-scale assembly of the giantPleurodeles waltlgenome.</title>
        <authorList>
            <person name="Brown T."/>
            <person name="Elewa A."/>
            <person name="Iarovenko S."/>
            <person name="Subramanian E."/>
            <person name="Araus A.J."/>
            <person name="Petzold A."/>
            <person name="Susuki M."/>
            <person name="Suzuki K.-i.T."/>
            <person name="Hayashi T."/>
            <person name="Toyoda A."/>
            <person name="Oliveira C."/>
            <person name="Osipova E."/>
            <person name="Leigh N.D."/>
            <person name="Simon A."/>
            <person name="Yun M.H."/>
        </authorList>
    </citation>
    <scope>NUCLEOTIDE SEQUENCE</scope>
    <source>
        <strain evidence="2">20211129_DDA</strain>
        <tissue evidence="2">Liver</tissue>
    </source>
</reference>
<evidence type="ECO:0000313" key="3">
    <source>
        <dbReference type="Proteomes" id="UP001066276"/>
    </source>
</evidence>
<dbReference type="AlphaFoldDB" id="A0AAV7NKY0"/>
<feature type="compositionally biased region" description="Polar residues" evidence="1">
    <location>
        <begin position="76"/>
        <end position="85"/>
    </location>
</feature>
<dbReference type="EMBL" id="JANPWB010000012">
    <property type="protein sequence ID" value="KAJ1116174.1"/>
    <property type="molecule type" value="Genomic_DNA"/>
</dbReference>
<comment type="caution">
    <text evidence="2">The sequence shown here is derived from an EMBL/GenBank/DDBJ whole genome shotgun (WGS) entry which is preliminary data.</text>
</comment>
<protein>
    <submittedName>
        <fullName evidence="2">Uncharacterized protein</fullName>
    </submittedName>
</protein>
<keyword evidence="3" id="KW-1185">Reference proteome</keyword>
<accession>A0AAV7NKY0</accession>
<evidence type="ECO:0000313" key="2">
    <source>
        <dbReference type="EMBL" id="KAJ1116174.1"/>
    </source>
</evidence>
<proteinExistence type="predicted"/>
<name>A0AAV7NKY0_PLEWA</name>
<evidence type="ECO:0000256" key="1">
    <source>
        <dbReference type="SAM" id="MobiDB-lite"/>
    </source>
</evidence>
<feature type="region of interest" description="Disordered" evidence="1">
    <location>
        <begin position="60"/>
        <end position="85"/>
    </location>
</feature>
<organism evidence="2 3">
    <name type="scientific">Pleurodeles waltl</name>
    <name type="common">Iberian ribbed newt</name>
    <dbReference type="NCBI Taxonomy" id="8319"/>
    <lineage>
        <taxon>Eukaryota</taxon>
        <taxon>Metazoa</taxon>
        <taxon>Chordata</taxon>
        <taxon>Craniata</taxon>
        <taxon>Vertebrata</taxon>
        <taxon>Euteleostomi</taxon>
        <taxon>Amphibia</taxon>
        <taxon>Batrachia</taxon>
        <taxon>Caudata</taxon>
        <taxon>Salamandroidea</taxon>
        <taxon>Salamandridae</taxon>
        <taxon>Pleurodelinae</taxon>
        <taxon>Pleurodeles</taxon>
    </lineage>
</organism>
<sequence>MPLGEAWFGYAVRCGRMVIGQLGEFRVQSRARGGRAHRCRSVDRLSSLLDQLFQARGIGRVRSGAPPVDSPDDSSHSQAASGVGN</sequence>